<organism evidence="3 4">
    <name type="scientific">Candidatus Dorea gallistercoris</name>
    <dbReference type="NCBI Taxonomy" id="2838542"/>
    <lineage>
        <taxon>Bacteria</taxon>
        <taxon>Bacillati</taxon>
        <taxon>Bacillota</taxon>
        <taxon>Clostridia</taxon>
        <taxon>Lachnospirales</taxon>
        <taxon>Lachnospiraceae</taxon>
        <taxon>Dorea</taxon>
    </lineage>
</organism>
<feature type="domain" description="MurNAc-LAA" evidence="2">
    <location>
        <begin position="159"/>
        <end position="391"/>
    </location>
</feature>
<dbReference type="GO" id="GO:0008745">
    <property type="term" value="F:N-acetylmuramoyl-L-alanine amidase activity"/>
    <property type="evidence" value="ECO:0007669"/>
    <property type="project" value="UniProtKB-EC"/>
</dbReference>
<evidence type="ECO:0000313" key="4">
    <source>
        <dbReference type="Proteomes" id="UP000824263"/>
    </source>
</evidence>
<proteinExistence type="predicted"/>
<evidence type="ECO:0000313" key="3">
    <source>
        <dbReference type="EMBL" id="HIW84370.1"/>
    </source>
</evidence>
<dbReference type="GO" id="GO:0009253">
    <property type="term" value="P:peptidoglycan catabolic process"/>
    <property type="evidence" value="ECO:0007669"/>
    <property type="project" value="InterPro"/>
</dbReference>
<dbReference type="Proteomes" id="UP000824263">
    <property type="component" value="Unassembled WGS sequence"/>
</dbReference>
<reference evidence="3" key="1">
    <citation type="journal article" date="2021" name="PeerJ">
        <title>Extensive microbial diversity within the chicken gut microbiome revealed by metagenomics and culture.</title>
        <authorList>
            <person name="Gilroy R."/>
            <person name="Ravi A."/>
            <person name="Getino M."/>
            <person name="Pursley I."/>
            <person name="Horton D.L."/>
            <person name="Alikhan N.F."/>
            <person name="Baker D."/>
            <person name="Gharbi K."/>
            <person name="Hall N."/>
            <person name="Watson M."/>
            <person name="Adriaenssens E.M."/>
            <person name="Foster-Nyarko E."/>
            <person name="Jarju S."/>
            <person name="Secka A."/>
            <person name="Antonio M."/>
            <person name="Oren A."/>
            <person name="Chaudhuri R.R."/>
            <person name="La Ragione R."/>
            <person name="Hildebrand F."/>
            <person name="Pallen M.J."/>
        </authorList>
    </citation>
    <scope>NUCLEOTIDE SEQUENCE</scope>
    <source>
        <strain evidence="3">ChiSxjej1B13-11762</strain>
    </source>
</reference>
<name>A0A9D1RBA7_9FIRM</name>
<dbReference type="CDD" id="cd00063">
    <property type="entry name" value="FN3"/>
    <property type="match status" value="1"/>
</dbReference>
<dbReference type="PANTHER" id="PTHR30404">
    <property type="entry name" value="N-ACETYLMURAMOYL-L-ALANINE AMIDASE"/>
    <property type="match status" value="1"/>
</dbReference>
<dbReference type="InterPro" id="IPR003961">
    <property type="entry name" value="FN3_dom"/>
</dbReference>
<dbReference type="EMBL" id="DXGF01000149">
    <property type="protein sequence ID" value="HIW84370.1"/>
    <property type="molecule type" value="Genomic_DNA"/>
</dbReference>
<accession>A0A9D1RBA7</accession>
<dbReference type="Pfam" id="PF01520">
    <property type="entry name" value="Amidase_3"/>
    <property type="match status" value="1"/>
</dbReference>
<protein>
    <submittedName>
        <fullName evidence="3">N-acetylmuramoyl-L-alanine amidase</fullName>
        <ecNumber evidence="3">3.5.1.28</ecNumber>
    </submittedName>
</protein>
<dbReference type="InterPro" id="IPR002508">
    <property type="entry name" value="MurNAc-LAA_cat"/>
</dbReference>
<dbReference type="SUPFAM" id="SSF53187">
    <property type="entry name" value="Zn-dependent exopeptidases"/>
    <property type="match status" value="1"/>
</dbReference>
<dbReference type="EC" id="3.5.1.28" evidence="3"/>
<dbReference type="Gene3D" id="3.40.630.40">
    <property type="entry name" value="Zn-dependent exopeptidases"/>
    <property type="match status" value="1"/>
</dbReference>
<dbReference type="GO" id="GO:0030288">
    <property type="term" value="C:outer membrane-bounded periplasmic space"/>
    <property type="evidence" value="ECO:0007669"/>
    <property type="project" value="TreeGrafter"/>
</dbReference>
<gene>
    <name evidence="3" type="ORF">H9873_08605</name>
</gene>
<sequence>MRIRTKLLILAGVLALGIGIFAAGFLIWQKGDQEPEEEQVQTMEEQEQQVIDKQVVRVEELSFSRISRQELQIRWPDRWEPYVEEYQIQRRKSGEDTWQQVGSLTSDQIVENTEIAWVDTLTENSIQQYEYRVDVTVKDPENYQAEEGETVMASNLLLCIDPGHYQGKNAVEGGTAYAEGDFTLEISQELVRILEEAYGVTAIRTRDTGSISLEGFTDGDLDSGHISLRGEYARGTDLFLSLHTNANLEGANGYGTEEQPISINKPILILNETACGQEQAIQVANGIGSRLAEASYQLGIATVSAFDVVQDGAQIREWSDAYNDQTDVAGTVCRRTGGHGDYYGVLRGAANVGVPGMIIEHGFHTVPEMRQLAAAGELASEWARADAEGIAEGFGFEKHLETE</sequence>
<dbReference type="AlphaFoldDB" id="A0A9D1RBA7"/>
<comment type="caution">
    <text evidence="3">The sequence shown here is derived from an EMBL/GenBank/DDBJ whole genome shotgun (WGS) entry which is preliminary data.</text>
</comment>
<evidence type="ECO:0000256" key="1">
    <source>
        <dbReference type="ARBA" id="ARBA00022801"/>
    </source>
</evidence>
<dbReference type="PANTHER" id="PTHR30404:SF0">
    <property type="entry name" value="N-ACETYLMURAMOYL-L-ALANINE AMIDASE AMIC"/>
    <property type="match status" value="1"/>
</dbReference>
<reference evidence="3" key="2">
    <citation type="submission" date="2021-04" db="EMBL/GenBank/DDBJ databases">
        <authorList>
            <person name="Gilroy R."/>
        </authorList>
    </citation>
    <scope>NUCLEOTIDE SEQUENCE</scope>
    <source>
        <strain evidence="3">ChiSxjej1B13-11762</strain>
    </source>
</reference>
<dbReference type="InterPro" id="IPR050695">
    <property type="entry name" value="N-acetylmuramoyl_amidase_3"/>
</dbReference>
<dbReference type="CDD" id="cd02696">
    <property type="entry name" value="MurNAc-LAA"/>
    <property type="match status" value="1"/>
</dbReference>
<keyword evidence="1 3" id="KW-0378">Hydrolase</keyword>
<evidence type="ECO:0000259" key="2">
    <source>
        <dbReference type="Pfam" id="PF01520"/>
    </source>
</evidence>